<keyword evidence="2" id="KW-0378">Hydrolase</keyword>
<name>A0A8S5MXC8_9CAUD</name>
<proteinExistence type="predicted"/>
<sequence length="135" mass="15450">MAHKAAHFCAWPNCNNVTTDKYCADHREAGEAAEREKKLEQLRRRDGRRGTSRERGYDARWDRYSKWFLSRPGNQLCALRLDDGCAIVAQCVDHIDPPNGANDPKFWDTANHQPACIHCNSVKGHRYINGVNDIK</sequence>
<feature type="region of interest" description="Disordered" evidence="1">
    <location>
        <begin position="31"/>
        <end position="55"/>
    </location>
</feature>
<dbReference type="GO" id="GO:0004519">
    <property type="term" value="F:endonuclease activity"/>
    <property type="evidence" value="ECO:0007669"/>
    <property type="project" value="UniProtKB-KW"/>
</dbReference>
<evidence type="ECO:0000256" key="1">
    <source>
        <dbReference type="SAM" id="MobiDB-lite"/>
    </source>
</evidence>
<accession>A0A8S5MXC8</accession>
<evidence type="ECO:0000313" key="2">
    <source>
        <dbReference type="EMBL" id="DAD86856.1"/>
    </source>
</evidence>
<dbReference type="EMBL" id="BK015008">
    <property type="protein sequence ID" value="DAD86856.1"/>
    <property type="molecule type" value="Genomic_DNA"/>
</dbReference>
<protein>
    <submittedName>
        <fullName evidence="2">HNH endonuclease bacteriophage, HNH Endonuclease, DNA.52A</fullName>
    </submittedName>
</protein>
<keyword evidence="2" id="KW-0255">Endonuclease</keyword>
<organism evidence="2">
    <name type="scientific">Siphoviridae sp. ct91l7</name>
    <dbReference type="NCBI Taxonomy" id="2826173"/>
    <lineage>
        <taxon>Viruses</taxon>
        <taxon>Duplodnaviria</taxon>
        <taxon>Heunggongvirae</taxon>
        <taxon>Uroviricota</taxon>
        <taxon>Caudoviricetes</taxon>
    </lineage>
</organism>
<keyword evidence="2" id="KW-0540">Nuclease</keyword>
<reference evidence="2" key="1">
    <citation type="journal article" date="2021" name="Proc. Natl. Acad. Sci. U.S.A.">
        <title>A Catalog of Tens of Thousands of Viruses from Human Metagenomes Reveals Hidden Associations with Chronic Diseases.</title>
        <authorList>
            <person name="Tisza M.J."/>
            <person name="Buck C.B."/>
        </authorList>
    </citation>
    <scope>NUCLEOTIDE SEQUENCE</scope>
    <source>
        <strain evidence="2">Ct91l7</strain>
    </source>
</reference>